<evidence type="ECO:0008006" key="4">
    <source>
        <dbReference type="Google" id="ProtNLM"/>
    </source>
</evidence>
<keyword evidence="3" id="KW-1185">Reference proteome</keyword>
<dbReference type="Proteomes" id="UP000294616">
    <property type="component" value="Unassembled WGS sequence"/>
</dbReference>
<keyword evidence="1" id="KW-0732">Signal</keyword>
<feature type="signal peptide" evidence="1">
    <location>
        <begin position="1"/>
        <end position="21"/>
    </location>
</feature>
<comment type="caution">
    <text evidence="2">The sequence shown here is derived from an EMBL/GenBank/DDBJ whole genome shotgun (WGS) entry which is preliminary data.</text>
</comment>
<feature type="chain" id="PRO_5020382196" description="Outer membrane protein" evidence="1">
    <location>
        <begin position="22"/>
        <end position="232"/>
    </location>
</feature>
<reference evidence="2 3" key="1">
    <citation type="submission" date="2019-03" db="EMBL/GenBank/DDBJ databases">
        <title>Genomic Encyclopedia of Archaeal and Bacterial Type Strains, Phase II (KMG-II): from individual species to whole genera.</title>
        <authorList>
            <person name="Goeker M."/>
        </authorList>
    </citation>
    <scope>NUCLEOTIDE SEQUENCE [LARGE SCALE GENOMIC DNA]</scope>
    <source>
        <strain evidence="2 3">DSM 22554</strain>
    </source>
</reference>
<dbReference type="OrthoDB" id="597504at2"/>
<protein>
    <recommendedName>
        <fullName evidence="4">Outer membrane protein</fullName>
    </recommendedName>
</protein>
<gene>
    <name evidence="2" type="ORF">C8N28_0231</name>
</gene>
<proteinExistence type="predicted"/>
<sequence>MKPLLYLTSVMCVLLGSFSQAKSQTPDNPVYVRSIGIQAGTQGVGVTFSVPFQNHLALRAGAAFLPFDTDVLKTYNNYKTTNDITARMSNIHLLVDWTPFDANDNFGKHFAISGGMGYFFKAKGTFVTKLTEPYQYGEIEIAPEDIGVLTSSIDWEFSLAPYLGLGLQNFNLGPKLGLDLNLGAYYLDKPNVRIVGTNLLDGNEANAKLVEDNVDKYRFLPVVQLSLSYKIK</sequence>
<dbReference type="Gene3D" id="2.40.160.170">
    <property type="match status" value="1"/>
</dbReference>
<evidence type="ECO:0000256" key="1">
    <source>
        <dbReference type="SAM" id="SignalP"/>
    </source>
</evidence>
<dbReference type="EMBL" id="SMGO01000001">
    <property type="protein sequence ID" value="TCK84935.1"/>
    <property type="molecule type" value="Genomic_DNA"/>
</dbReference>
<accession>A0A4R1M005</accession>
<organism evidence="2 3">
    <name type="scientific">Albibacterium bauzanense</name>
    <dbReference type="NCBI Taxonomy" id="653929"/>
    <lineage>
        <taxon>Bacteria</taxon>
        <taxon>Pseudomonadati</taxon>
        <taxon>Bacteroidota</taxon>
        <taxon>Sphingobacteriia</taxon>
        <taxon>Sphingobacteriales</taxon>
        <taxon>Sphingobacteriaceae</taxon>
        <taxon>Albibacterium</taxon>
    </lineage>
</organism>
<evidence type="ECO:0000313" key="2">
    <source>
        <dbReference type="EMBL" id="TCK84935.1"/>
    </source>
</evidence>
<evidence type="ECO:0000313" key="3">
    <source>
        <dbReference type="Proteomes" id="UP000294616"/>
    </source>
</evidence>
<name>A0A4R1M005_9SPHI</name>
<dbReference type="RefSeq" id="WP_132220719.1">
    <property type="nucleotide sequence ID" value="NZ_SMGO01000001.1"/>
</dbReference>
<dbReference type="AlphaFoldDB" id="A0A4R1M005"/>